<keyword evidence="7" id="KW-0633">Potassium transport</keyword>
<dbReference type="GO" id="GO:0005874">
    <property type="term" value="C:microtubule"/>
    <property type="evidence" value="ECO:0007669"/>
    <property type="project" value="UniProtKB-KW"/>
</dbReference>
<dbReference type="InterPro" id="IPR027307">
    <property type="entry name" value="WASH7"/>
</dbReference>
<dbReference type="Pfam" id="PF11601">
    <property type="entry name" value="Shal-type"/>
    <property type="match status" value="1"/>
</dbReference>
<dbReference type="Gene3D" id="3.30.710.10">
    <property type="entry name" value="Potassium Channel Kv1.1, Chain A"/>
    <property type="match status" value="1"/>
</dbReference>
<protein>
    <recommendedName>
        <fullName evidence="31">One cut domain family member</fullName>
    </recommendedName>
</protein>
<keyword evidence="19 34" id="KW-0472">Membrane</keyword>
<dbReference type="FunFam" id="2.60.40.420:FF:000054">
    <property type="entry name" value="Uncharacterized protein, isoform A"/>
    <property type="match status" value="1"/>
</dbReference>
<keyword evidence="22 28" id="KW-0505">Motor protein</keyword>
<dbReference type="Pfam" id="PF02376">
    <property type="entry name" value="CUT"/>
    <property type="match status" value="1"/>
</dbReference>
<feature type="transmembrane region" description="Helical" evidence="34">
    <location>
        <begin position="2164"/>
        <end position="2183"/>
    </location>
</feature>
<dbReference type="InterPro" id="IPR027417">
    <property type="entry name" value="P-loop_NTPase"/>
</dbReference>
<dbReference type="PROSITE" id="PS50067">
    <property type="entry name" value="KINESIN_MOTOR_2"/>
    <property type="match status" value="1"/>
</dbReference>
<dbReference type="CDD" id="cd18420">
    <property type="entry name" value="BTB_POZ_Shal-like"/>
    <property type="match status" value="1"/>
</dbReference>
<dbReference type="FunFam" id="1.10.260.40:FF:000005">
    <property type="entry name" value="One cut domain family member"/>
    <property type="match status" value="1"/>
</dbReference>
<dbReference type="PROSITE" id="PS51551">
    <property type="entry name" value="EPHRIN_RBD_2"/>
    <property type="match status" value="1"/>
</dbReference>
<evidence type="ECO:0000256" key="14">
    <source>
        <dbReference type="ARBA" id="ARBA00022958"/>
    </source>
</evidence>
<evidence type="ECO:0000256" key="29">
    <source>
        <dbReference type="PROSITE-ProRule" id="PRU00884"/>
    </source>
</evidence>
<evidence type="ECO:0000256" key="11">
    <source>
        <dbReference type="ARBA" id="ARBA00022826"/>
    </source>
</evidence>
<evidence type="ECO:0000256" key="19">
    <source>
        <dbReference type="ARBA" id="ARBA00023136"/>
    </source>
</evidence>
<dbReference type="InterPro" id="IPR036961">
    <property type="entry name" value="Kinesin_motor_dom_sf"/>
</dbReference>
<keyword evidence="13" id="KW-0851">Voltage-gated channel</keyword>
<dbReference type="SUPFAM" id="SSF49503">
    <property type="entry name" value="Cupredoxins"/>
    <property type="match status" value="1"/>
</dbReference>
<dbReference type="GO" id="GO:0005524">
    <property type="term" value="F:ATP binding"/>
    <property type="evidence" value="ECO:0007669"/>
    <property type="project" value="UniProtKB-UniRule"/>
</dbReference>
<evidence type="ECO:0000256" key="34">
    <source>
        <dbReference type="SAM" id="Phobius"/>
    </source>
</evidence>
<feature type="compositionally biased region" description="Acidic residues" evidence="33">
    <location>
        <begin position="1793"/>
        <end position="1812"/>
    </location>
</feature>
<feature type="domain" description="SCA7" evidence="38">
    <location>
        <begin position="808"/>
        <end position="874"/>
    </location>
</feature>
<dbReference type="InterPro" id="IPR003350">
    <property type="entry name" value="CUT_dom"/>
</dbReference>
<dbReference type="InterPro" id="IPR009057">
    <property type="entry name" value="Homeodomain-like_sf"/>
</dbReference>
<dbReference type="GO" id="GO:0006357">
    <property type="term" value="P:regulation of transcription by RNA polymerase II"/>
    <property type="evidence" value="ECO:0007669"/>
    <property type="project" value="UniProtKB-ARBA"/>
</dbReference>
<feature type="region of interest" description="Disordered" evidence="33">
    <location>
        <begin position="1284"/>
        <end position="1305"/>
    </location>
</feature>
<evidence type="ECO:0000259" key="35">
    <source>
        <dbReference type="PROSITE" id="PS50067"/>
    </source>
</evidence>
<evidence type="ECO:0000256" key="31">
    <source>
        <dbReference type="RuleBase" id="RU361129"/>
    </source>
</evidence>
<evidence type="ECO:0000256" key="5">
    <source>
        <dbReference type="ARBA" id="ARBA00022448"/>
    </source>
</evidence>
<evidence type="ECO:0000256" key="15">
    <source>
        <dbReference type="ARBA" id="ARBA00022989"/>
    </source>
</evidence>
<proteinExistence type="inferred from homology"/>
<dbReference type="InterPro" id="IPR021645">
    <property type="entry name" value="Shal-type_N"/>
</dbReference>
<dbReference type="Proteomes" id="UP000719412">
    <property type="component" value="Unassembled WGS sequence"/>
</dbReference>
<feature type="compositionally biased region" description="Low complexity" evidence="33">
    <location>
        <begin position="1467"/>
        <end position="1483"/>
    </location>
</feature>
<feature type="coiled-coil region" evidence="32">
    <location>
        <begin position="3395"/>
        <end position="3464"/>
    </location>
</feature>
<evidence type="ECO:0000256" key="32">
    <source>
        <dbReference type="SAM" id="Coils"/>
    </source>
</evidence>
<feature type="domain" description="Ephrin RBD" evidence="39">
    <location>
        <begin position="1"/>
        <end position="141"/>
    </location>
</feature>
<feature type="compositionally biased region" description="Basic residues" evidence="33">
    <location>
        <begin position="1822"/>
        <end position="1831"/>
    </location>
</feature>
<evidence type="ECO:0000256" key="16">
    <source>
        <dbReference type="ARBA" id="ARBA00023015"/>
    </source>
</evidence>
<feature type="compositionally biased region" description="Basic residues" evidence="33">
    <location>
        <begin position="800"/>
        <end position="810"/>
    </location>
</feature>
<feature type="compositionally biased region" description="Low complexity" evidence="33">
    <location>
        <begin position="1529"/>
        <end position="1560"/>
    </location>
</feature>
<dbReference type="PRINTS" id="PR01491">
    <property type="entry name" value="KVCHANNEL"/>
</dbReference>
<dbReference type="GO" id="GO:0005768">
    <property type="term" value="C:endosome"/>
    <property type="evidence" value="ECO:0007669"/>
    <property type="project" value="TreeGrafter"/>
</dbReference>
<organism evidence="40 41">
    <name type="scientific">Tenebrio molitor</name>
    <name type="common">Yellow mealworm beetle</name>
    <dbReference type="NCBI Taxonomy" id="7067"/>
    <lineage>
        <taxon>Eukaryota</taxon>
        <taxon>Metazoa</taxon>
        <taxon>Ecdysozoa</taxon>
        <taxon>Arthropoda</taxon>
        <taxon>Hexapoda</taxon>
        <taxon>Insecta</taxon>
        <taxon>Pterygota</taxon>
        <taxon>Neoptera</taxon>
        <taxon>Endopterygota</taxon>
        <taxon>Coleoptera</taxon>
        <taxon>Polyphaga</taxon>
        <taxon>Cucujiformia</taxon>
        <taxon>Tenebrionidae</taxon>
        <taxon>Tenebrio</taxon>
    </lineage>
</organism>
<evidence type="ECO:0000259" key="39">
    <source>
        <dbReference type="PROSITE" id="PS51551"/>
    </source>
</evidence>
<dbReference type="GO" id="GO:0007018">
    <property type="term" value="P:microtubule-based movement"/>
    <property type="evidence" value="ECO:0007669"/>
    <property type="project" value="InterPro"/>
</dbReference>
<dbReference type="GO" id="GO:0008017">
    <property type="term" value="F:microtubule binding"/>
    <property type="evidence" value="ECO:0007669"/>
    <property type="project" value="InterPro"/>
</dbReference>
<dbReference type="InterPro" id="IPR001752">
    <property type="entry name" value="Kinesin_motor_dom"/>
</dbReference>
<keyword evidence="8 34" id="KW-0812">Transmembrane</keyword>
<keyword evidence="41" id="KW-1185">Reference proteome</keyword>
<feature type="region of interest" description="Disordered" evidence="33">
    <location>
        <begin position="3897"/>
        <end position="3916"/>
    </location>
</feature>
<dbReference type="FunFam" id="3.30.710.10:FF:000004">
    <property type="entry name" value="Potassium voltage-gated channel subfamily D member 3"/>
    <property type="match status" value="1"/>
</dbReference>
<dbReference type="InterPro" id="IPR000210">
    <property type="entry name" value="BTB/POZ_dom"/>
</dbReference>
<evidence type="ECO:0000256" key="7">
    <source>
        <dbReference type="ARBA" id="ARBA00022538"/>
    </source>
</evidence>
<comment type="similarity">
    <text evidence="4 31">Belongs to the CUT homeobox family.</text>
</comment>
<evidence type="ECO:0000256" key="27">
    <source>
        <dbReference type="PROSITE-ProRule" id="PRU00108"/>
    </source>
</evidence>
<evidence type="ECO:0000256" key="9">
    <source>
        <dbReference type="ARBA" id="ARBA00022701"/>
    </source>
</evidence>
<dbReference type="Pfam" id="PF11879">
    <property type="entry name" value="DUF3399"/>
    <property type="match status" value="1"/>
</dbReference>
<dbReference type="GO" id="GO:0007032">
    <property type="term" value="P:endosome organization"/>
    <property type="evidence" value="ECO:0007669"/>
    <property type="project" value="TreeGrafter"/>
</dbReference>
<evidence type="ECO:0000256" key="1">
    <source>
        <dbReference type="ARBA" id="ARBA00004123"/>
    </source>
</evidence>
<evidence type="ECO:0000256" key="25">
    <source>
        <dbReference type="ARBA" id="ARBA00023303"/>
    </source>
</evidence>
<feature type="transmembrane region" description="Helical" evidence="34">
    <location>
        <begin position="2195"/>
        <end position="2216"/>
    </location>
</feature>
<feature type="region of interest" description="Disordered" evidence="33">
    <location>
        <begin position="1412"/>
        <end position="1457"/>
    </location>
</feature>
<dbReference type="InterPro" id="IPR028282">
    <property type="entry name" value="WASH-7_central"/>
</dbReference>
<evidence type="ECO:0000256" key="24">
    <source>
        <dbReference type="ARBA" id="ARBA00023242"/>
    </source>
</evidence>
<dbReference type="Gene3D" id="2.60.40.420">
    <property type="entry name" value="Cupredoxins - blue copper proteins"/>
    <property type="match status" value="1"/>
</dbReference>
<dbReference type="Pfam" id="PF00046">
    <property type="entry name" value="Homeodomain"/>
    <property type="match status" value="1"/>
</dbReference>
<keyword evidence="11" id="KW-0631">Potassium channel</keyword>
<keyword evidence="32" id="KW-0175">Coiled coil</keyword>
<feature type="domain" description="CUT" evidence="37">
    <location>
        <begin position="1579"/>
        <end position="1665"/>
    </location>
</feature>
<dbReference type="Gene3D" id="1.10.260.40">
    <property type="entry name" value="lambda repressor-like DNA-binding domains"/>
    <property type="match status" value="1"/>
</dbReference>
<dbReference type="CDD" id="cd00086">
    <property type="entry name" value="homeodomain"/>
    <property type="match status" value="1"/>
</dbReference>
<dbReference type="InterPro" id="IPR013243">
    <property type="entry name" value="SCA7_dom"/>
</dbReference>
<comment type="caution">
    <text evidence="29">Lacks conserved residue(s) required for the propagation of feature annotation.</text>
</comment>
<feature type="binding site" evidence="28">
    <location>
        <begin position="3090"/>
        <end position="3097"/>
    </location>
    <ligand>
        <name>ATP</name>
        <dbReference type="ChEBI" id="CHEBI:30616"/>
    </ligand>
</feature>
<sequence length="3916" mass="441024">MTPSLVCYENGFRIDNTDHIIDVNKGNAQFEYDQVNIICPVYTPGTYGDDLEKYIIYNVSKEEYETCRITNPNPRIIAICDKPYKLMYFTITFRPFTPQPGGLEFLPGKDYYFISTSSKDDLHRRIGGRCSTNNMKIVFKVCCAPDQSQNNFTTKATSTSSTMLGWPDVRRPMVEVTSSSTTQWVARTDAPPTRKPTKKMNEYEKHPNEVMKNEELTYSKGSGSYIQTGRIVHLDVPTLVVELRSEYSRLLTLKSDMLGVLNTLMTSYLIAIYESCTASTCYLILTRPLERRAMSNRTECAREIDVKGDKDPKKDSVLSTKALFWNICHCSLKPSVISRFLMLTRFLPTLEIPSSRFNSTIVKEAFRNPQYNPNSINSNCRYIIGGRRISAGRNVVSQNNLTDGFQSNLQNIPSRVELSACRFSARSVHLALLLLLLLMSPSEVSTIEKSVVVRNGQDPDIKRCRSVFTFSSIYGKFSLKFETNSSTDGEIIVCGRCFLSPSYKGNSLVRRYIAGKHTIIINHHGETDCSGKLKQKYDPIEAEGFKLHFLLLVCLSESRAYASQGAKKTKMDNYFENTLEDVLRWELLDQLGDVTSVHEELNEENNYVSHRPQKTVYSLQRDYISLYGSHPKMEDRIYSTCGVCEQVFNPQVVASHKDHCPGKGKIQSQQLKKKVKSKKKLQGSSVPLPPLFKVNISLHLITDLSTICFQKESPGPPVLSKFSDISPPQVSRLVPDVLPISDPINSTPKINDVAEPSPSTSVASPPTPPPPPLPPSPILLHEVPPVEENAASSTSSSGNSRHKKSKKSTKALREYDPDIHCGVVEGQKGPCTRSITCSNHKIQLRKSVPGRSKNIHVLIAEKKAAKEKESRRRSPTHLLAIEPKPTSELLFPLIESEPISCDVSENTDEVPDFIATPTLPSTITLADLPENELHDEVESDDPSNQLESGYCSIETSLSTKSSPVLYFNPISPIFVVTPVQKENSVFVEAPQRIHSPPPNGYFVTLPEPSSNIKLYKSHPKPTILPTYGARKVGGAILSSNQRLEYQRSDIQMAISTKRMATSSANCKTASYTVPPQRSILLKTKGVCGVSAFNVYVSVATPVFGARGGRRAAGERSTRVGTRVARRTTWRRALPHSIHYRPAASNNFPTDTNRNRSPMRKSRIATMSASAEGLTASVLGGGQPFQRVTKRSTSEKRGAAAGGGSGDDVAAPSHGFFDKPPTLVMDHIGDMIEQQALGDPVDSPDGSAHAAGGGMETQTVRMRLVSRAVVERRLVKQEEAEGPLSVIVQPQDDSRDSELLSPGKLSPTSVSVANMIDAADFRMQPEPTYQTLTSVNGRLSPPGYSPSSSYATLTPLQPLPPISTMSDKFAYGHAGNVTGSFTVMQNNSLGIGLGLGVNVNAAYSMPTMGMTPPHNYSSPGMGLQQQPSPISPQSAYSQNGLPSPQKSMSPPGYDSPYGAQQRDLVARSLQSPQLSPPSASLNSPDGTLVGGFGGSTLNGLGLQHHPPTLVQIAAPQQRDCSPSPPVLSLQPQQQSQQQQQQPQPQQQQQQQPQQQQQQPQPAVAMQISSKNASSGALSVPAIAADVEEINTKELAQRISAELKRYSIPQAIFAQRVLCRSQGTLSDLLRNPKPWSKLKSGRETFRRMWKWLQEPEFQRMSALRLADCQMRNVNVRAVNPKRRKPSSSSCLNFFGAGCKRKEENTTSSEQLPTPKKPRLVFTDLQRRTLQAIFKETKRPSKEMQVTIARQLGLEPTTVGNFFMNARRRSMDKWKDEDPKSASTTILHQQMSPGLEQDDPDQDIDLDNDIDDQEDVLTSSYRRSDRSRRQRRRRRLSCVVGLGGRRRRSFEPSRLDRNNDGDDCSEQCWNRERNHGGVRARNSPATDPAAMNCCEPDQQKECGRSECTTRPFDDLDVSRHLDRLRSEKWRARRANIPPHSMASVAAWLPFARAAAIGWVPIATHPLPPPPIPKDRRKADDEKLLINVSGRRFETWRNTLEKYPDTLLGSNEREFFYDEECKEYFFDRDPDIFRHILNYYRTGKLHYPKHECLTSYDEELAFFGILPDVIGDCCYEDYRDRKRENAERLMDDKLSENGDQNLQQLTNIRQKMWRAFENPHTSTAALVFYYVTGFFIAVSVMANVVETVPCGSRPGGAGSLPCGERYKIVFFCLDTACVMIFTAEYLLRMFAAPNRYKFVRSVMSIIDVVAILPYYIGLGITDNDDVSGAFVTLRVFRVFRIFKFSRHSQGLRILGYTLKSCASELGFLVFSLAMAIIIFATVMFYAEKNVGKTNFTSIPAAFWYTIVTMTTLGYGDMVPATIAGKIVGGVCSLSGVLVIALPVPVIVSNFSRIYHQNQRADKRKAQRKARLARIRIAKASSGAAFVSKKKAAEARLAAQESGIELDDNYREEDIFELQHHHLLRCLEKTTDREFVELEVPYNGHPKRPGSPSPMASPAHSAVSIGLIQSCCGRCCPRRYQQACGKYMPAASAAQSNQTGGEHYLFGSTDKKLVKRLLEVNKKASACTLCGNVLWYPEQFLLKHVPSLTKFIDEKTVDNVRLTKIALRSQSLPKESHALSLQACHWMIEIDRITRRNLTSFDVRHLQKTSDLLIEGIKLVKKISEVVKWITNLHADKGRPMAKLARLQYGLETVEDNLPMQTLEQGLDVLEIMRNINVFVGKYLYNLNNQVFVEESSNNKHLNTINISHVANSIRTHGIGIMNTTVNFTYQFLQKKFYIFSQFMFDEHIKSRLLKDMRYFSERKLELGQMYPYERADKFNIGIRNLGLNQNGLSYLDLFRKLITQIGNAMGYIRLIRSGGRRFLSDSTCFIPNLKEIDQLNELMTQEEPSDLTKKAANCLMSDIKNLVENFEEATEYFKLLVKVFIPVFRNPSNIHLKNFYIIVPPLTINFVEHSLTCKERLNKKNKNDAAFTDDGFVIGLAYIIELLGQESQLNSLHWFHSVQAKFAQDKKKIEKQRAVASKQDDKLQQTLQLSDKRINSFERMSTADRKGSPMKVYARQRPLLRHEIDLKCWSVVHSTTPREITIRGGTVDKKYNFDQVFGEAVTQFEIYNRVVAPMISNIISGYNCTVFLYGQSGTGKTYTMLGPNPINPEADLQQDPFVGLIPRASEHLFLLLSKLNPQTDYTARMSLIEIYNEEVRDLLNGSLPLRIYDDPLTKGSICLKDLSKVTVFNTRDVFDWLSIGITQRQNSATNLNLQSSRSHLLFTFLINTREQTPNGEEIVKTGRLHLVDLAGSENASRSAALDVRARETATVNKSLLTLGKVIKDLGQKMVHIPYRDSKLTRILQDSLGGNSKTSMIVTFSPSSNAWDETVSSFDVGTLARNVINFPLVDVNKKQANFLKELEDKICHLKGELWAATFREGLYVSAQTYEKMTQDVKVNNEKILDLIREIRELEEHMLSRESQYRSLNESFEKTNRYLESSRKALKEKEEVVKKDKDRVDHLVERQEELVNSANILMDVCKNTTKEVEIYHKKYQDKCNTNINNAKLSEDMLSLCARCMKEIKNTAEHYTQSQSTQVSKVQEANQTLQNDHVNNLDRMKQFSLDIQDKFKSYNLNSDELFKSDVNNFDGQNIEKFVSDTYENSISHLQNRGEIADSLDELRNYFKRKNTELENGLKQCLNIVNANMTQKEQTGVKITNQLEHIKKEIKERKTRVEGRIEKEGKFISVLKTELLDAAKEEEECTAESLVVEQRMKEMMELIKQNQRNQQAARARERVNDYVQNLSTTVTSHKAAAESARKVAEDNEANLRKQALGDKNKVKHFVTQMTGAVNKNLGHRSLELKKDMLEWEKRIDSIKEDVAQAESGCTQLMEYNMRLITQFKENCNATVQQFVQHSIDYLKTLQDNVDSTGHAGDTPVKKTYIYPKNVPKSTVDATLLSQELSEKSEPASKPDPEETK</sequence>
<feature type="DNA-binding region" description="Homeobox" evidence="27">
    <location>
        <begin position="1712"/>
        <end position="1771"/>
    </location>
</feature>
<dbReference type="PROSITE" id="PS51042">
    <property type="entry name" value="CUT"/>
    <property type="match status" value="1"/>
</dbReference>
<feature type="compositionally biased region" description="Pro residues" evidence="33">
    <location>
        <begin position="765"/>
        <end position="777"/>
    </location>
</feature>
<dbReference type="GO" id="GO:0071203">
    <property type="term" value="C:WASH complex"/>
    <property type="evidence" value="ECO:0007669"/>
    <property type="project" value="InterPro"/>
</dbReference>
<dbReference type="SMART" id="SM00129">
    <property type="entry name" value="KISc"/>
    <property type="match status" value="1"/>
</dbReference>
<dbReference type="InterPro" id="IPR001356">
    <property type="entry name" value="HD"/>
</dbReference>
<evidence type="ECO:0000256" key="12">
    <source>
        <dbReference type="ARBA" id="ARBA00022840"/>
    </source>
</evidence>
<reference evidence="40" key="1">
    <citation type="journal article" date="2020" name="J Insects Food Feed">
        <title>The yellow mealworm (Tenebrio molitor) genome: a resource for the emerging insects as food and feed industry.</title>
        <authorList>
            <person name="Eriksson T."/>
            <person name="Andere A."/>
            <person name="Kelstrup H."/>
            <person name="Emery V."/>
            <person name="Picard C."/>
        </authorList>
    </citation>
    <scope>NUCLEOTIDE SEQUENCE</scope>
    <source>
        <strain evidence="40">Stoneville</strain>
        <tissue evidence="40">Whole head</tissue>
    </source>
</reference>
<dbReference type="Gene3D" id="1.10.287.70">
    <property type="match status" value="1"/>
</dbReference>
<feature type="region of interest" description="Disordered" evidence="33">
    <location>
        <begin position="1515"/>
        <end position="1568"/>
    </location>
</feature>
<comment type="caution">
    <text evidence="40">The sequence shown here is derived from an EMBL/GenBank/DDBJ whole genome shotgun (WGS) entry which is preliminary data.</text>
</comment>
<keyword evidence="18 27" id="KW-0238">DNA-binding</keyword>
<dbReference type="Pfam" id="PF02214">
    <property type="entry name" value="BTB_2"/>
    <property type="match status" value="1"/>
</dbReference>
<dbReference type="Pfam" id="PF14744">
    <property type="entry name" value="WASH-7_mid"/>
    <property type="match status" value="1"/>
</dbReference>
<evidence type="ECO:0000256" key="33">
    <source>
        <dbReference type="SAM" id="MobiDB-lite"/>
    </source>
</evidence>
<dbReference type="InterPro" id="IPR019821">
    <property type="entry name" value="Kinesin_motor_CS"/>
</dbReference>
<comment type="similarity">
    <text evidence="26">Belongs to the TRAFAC class myosin-kinesin ATPase superfamily. Kinesin family. KIN-5/BimC subfamily.</text>
</comment>
<dbReference type="SUPFAM" id="SSF52540">
    <property type="entry name" value="P-loop containing nucleoside triphosphate hydrolases"/>
    <property type="match status" value="1"/>
</dbReference>
<dbReference type="InterPro" id="IPR001799">
    <property type="entry name" value="Ephrin_RBD"/>
</dbReference>
<evidence type="ECO:0000256" key="30">
    <source>
        <dbReference type="RuleBase" id="RU000682"/>
    </source>
</evidence>
<gene>
    <name evidence="40" type="ORF">GEV33_002624</name>
</gene>
<evidence type="ECO:0000256" key="8">
    <source>
        <dbReference type="ARBA" id="ARBA00022692"/>
    </source>
</evidence>
<dbReference type="InterPro" id="IPR003131">
    <property type="entry name" value="T1-type_BTB"/>
</dbReference>
<dbReference type="InterPro" id="IPR010982">
    <property type="entry name" value="Lambda_DNA-bd_dom_sf"/>
</dbReference>
<dbReference type="SUPFAM" id="SSF46689">
    <property type="entry name" value="Homeodomain-like"/>
    <property type="match status" value="1"/>
</dbReference>
<dbReference type="SUPFAM" id="SSF47413">
    <property type="entry name" value="lambda repressor-like DNA-binding domains"/>
    <property type="match status" value="1"/>
</dbReference>
<dbReference type="GO" id="GO:0007010">
    <property type="term" value="P:cytoskeleton organization"/>
    <property type="evidence" value="ECO:0007669"/>
    <property type="project" value="UniProtKB-ARBA"/>
</dbReference>
<dbReference type="InterPro" id="IPR008972">
    <property type="entry name" value="Cupredoxin"/>
</dbReference>
<evidence type="ECO:0000256" key="13">
    <source>
        <dbReference type="ARBA" id="ARBA00022882"/>
    </source>
</evidence>
<dbReference type="FunFam" id="1.10.10.60:FF:000054">
    <property type="entry name" value="One cut domain family member"/>
    <property type="match status" value="1"/>
</dbReference>
<keyword evidence="10 28" id="KW-0547">Nucleotide-binding</keyword>
<evidence type="ECO:0000256" key="2">
    <source>
        <dbReference type="ARBA" id="ARBA00004141"/>
    </source>
</evidence>
<dbReference type="Gene3D" id="1.10.10.60">
    <property type="entry name" value="Homeodomain-like"/>
    <property type="match status" value="1"/>
</dbReference>
<comment type="subcellular location">
    <subcellularLocation>
        <location evidence="3">Cytoplasm</location>
        <location evidence="3">Cytoskeleton</location>
    </subcellularLocation>
    <subcellularLocation>
        <location evidence="2">Membrane</location>
        <topology evidence="2">Multi-pass membrane protein</topology>
    </subcellularLocation>
    <subcellularLocation>
        <location evidence="1 27 30">Nucleus</location>
    </subcellularLocation>
</comment>
<evidence type="ECO:0000259" key="38">
    <source>
        <dbReference type="PROSITE" id="PS51505"/>
    </source>
</evidence>
<feature type="compositionally biased region" description="Basic and acidic residues" evidence="33">
    <location>
        <begin position="1846"/>
        <end position="1857"/>
    </location>
</feature>
<feature type="transmembrane region" description="Helical" evidence="34">
    <location>
        <begin position="2261"/>
        <end position="2282"/>
    </location>
</feature>
<feature type="region of interest" description="Disordered" evidence="33">
    <location>
        <begin position="1177"/>
        <end position="1211"/>
    </location>
</feature>
<dbReference type="Pfam" id="PF00225">
    <property type="entry name" value="Kinesin"/>
    <property type="match status" value="1"/>
</dbReference>
<dbReference type="Pfam" id="PF08313">
    <property type="entry name" value="SCA7"/>
    <property type="match status" value="1"/>
</dbReference>
<dbReference type="GO" id="GO:0051260">
    <property type="term" value="P:protein homooligomerization"/>
    <property type="evidence" value="ECO:0007669"/>
    <property type="project" value="InterPro"/>
</dbReference>
<accession>A0A8J6HSZ1</accession>
<keyword evidence="25" id="KW-0407">Ion channel</keyword>
<evidence type="ECO:0000256" key="21">
    <source>
        <dbReference type="ARBA" id="ARBA00023163"/>
    </source>
</evidence>
<dbReference type="InterPro" id="IPR024587">
    <property type="entry name" value="K_chnl_volt-dep_Kv4_C"/>
</dbReference>
<feature type="domain" description="Homeobox" evidence="36">
    <location>
        <begin position="1710"/>
        <end position="1770"/>
    </location>
</feature>
<dbReference type="SMART" id="SM00225">
    <property type="entry name" value="BTB"/>
    <property type="match status" value="1"/>
</dbReference>
<keyword evidence="14" id="KW-0630">Potassium</keyword>
<dbReference type="GO" id="GO:0016197">
    <property type="term" value="P:endosomal transport"/>
    <property type="evidence" value="ECO:0007669"/>
    <property type="project" value="TreeGrafter"/>
</dbReference>
<evidence type="ECO:0000259" key="36">
    <source>
        <dbReference type="PROSITE" id="PS50071"/>
    </source>
</evidence>
<dbReference type="PROSITE" id="PS50071">
    <property type="entry name" value="HOMEOBOX_2"/>
    <property type="match status" value="1"/>
</dbReference>
<keyword evidence="6" id="KW-0963">Cytoplasm</keyword>
<dbReference type="SMART" id="SM00389">
    <property type="entry name" value="HOX"/>
    <property type="match status" value="1"/>
</dbReference>
<dbReference type="EMBL" id="JABDTM020012719">
    <property type="protein sequence ID" value="KAH0820170.1"/>
    <property type="molecule type" value="Genomic_DNA"/>
</dbReference>
<dbReference type="FunFam" id="1.20.120.350:FF:000016">
    <property type="entry name" value="Potassium voltage-gated channel subfamily D member 3"/>
    <property type="match status" value="1"/>
</dbReference>
<keyword evidence="24 27" id="KW-0539">Nucleus</keyword>
<keyword evidence="15 34" id="KW-1133">Transmembrane helix</keyword>
<dbReference type="InterPro" id="IPR011333">
    <property type="entry name" value="SKP1/BTB/POZ_sf"/>
</dbReference>
<feature type="domain" description="Kinesin motor" evidence="35">
    <location>
        <begin position="3009"/>
        <end position="3342"/>
    </location>
</feature>
<dbReference type="PRINTS" id="PR00169">
    <property type="entry name" value="KCHANNEL"/>
</dbReference>
<dbReference type="Pfam" id="PF14746">
    <property type="entry name" value="WASH-7_C"/>
    <property type="match status" value="1"/>
</dbReference>
<dbReference type="SUPFAM" id="SSF54695">
    <property type="entry name" value="POZ domain"/>
    <property type="match status" value="1"/>
</dbReference>
<dbReference type="InterPro" id="IPR028283">
    <property type="entry name" value="WASH-7_C"/>
</dbReference>
<feature type="compositionally biased region" description="Basic and acidic residues" evidence="33">
    <location>
        <begin position="3900"/>
        <end position="3916"/>
    </location>
</feature>
<feature type="transmembrane region" description="Helical" evidence="34">
    <location>
        <begin position="2294"/>
        <end position="2310"/>
    </location>
</feature>
<evidence type="ECO:0000256" key="4">
    <source>
        <dbReference type="ARBA" id="ARBA00008190"/>
    </source>
</evidence>
<dbReference type="Gene3D" id="1.20.120.350">
    <property type="entry name" value="Voltage-gated potassium channels. Chain C"/>
    <property type="match status" value="1"/>
</dbReference>
<dbReference type="CDD" id="cd02675">
    <property type="entry name" value="Ephrin_ectodomain"/>
    <property type="match status" value="1"/>
</dbReference>
<evidence type="ECO:0000256" key="28">
    <source>
        <dbReference type="PROSITE-ProRule" id="PRU00283"/>
    </source>
</evidence>
<evidence type="ECO:0000313" key="41">
    <source>
        <dbReference type="Proteomes" id="UP000719412"/>
    </source>
</evidence>
<dbReference type="Gene3D" id="3.40.850.10">
    <property type="entry name" value="Kinesin motor domain"/>
    <property type="match status" value="1"/>
</dbReference>
<feature type="region of interest" description="Disordered" evidence="33">
    <location>
        <begin position="1846"/>
        <end position="1866"/>
    </location>
</feature>
<evidence type="ECO:0000256" key="20">
    <source>
        <dbReference type="ARBA" id="ARBA00023155"/>
    </source>
</evidence>
<feature type="transmembrane region" description="Helical" evidence="34">
    <location>
        <begin position="2322"/>
        <end position="2343"/>
    </location>
</feature>
<dbReference type="FunFam" id="3.40.850.10:FF:000019">
    <property type="entry name" value="Kinesin-like protein KIN-5D"/>
    <property type="match status" value="1"/>
</dbReference>
<dbReference type="PROSITE" id="PS51505">
    <property type="entry name" value="SCA7"/>
    <property type="match status" value="1"/>
</dbReference>
<dbReference type="PANTHER" id="PTHR31409">
    <property type="entry name" value="WASH COMPLEX SUBUNIT 4"/>
    <property type="match status" value="1"/>
</dbReference>
<dbReference type="PROSITE" id="PS00411">
    <property type="entry name" value="KINESIN_MOTOR_1"/>
    <property type="match status" value="1"/>
</dbReference>
<keyword evidence="16 31" id="KW-0805">Transcription regulation</keyword>
<evidence type="ECO:0000256" key="23">
    <source>
        <dbReference type="ARBA" id="ARBA00023212"/>
    </source>
</evidence>
<dbReference type="InterPro" id="IPR005821">
    <property type="entry name" value="Ion_trans_dom"/>
</dbReference>
<feature type="region of interest" description="Disordered" evidence="33">
    <location>
        <begin position="1467"/>
        <end position="1486"/>
    </location>
</feature>
<keyword evidence="20 27" id="KW-0371">Homeobox</keyword>
<dbReference type="Pfam" id="PF00520">
    <property type="entry name" value="Ion_trans"/>
    <property type="match status" value="1"/>
</dbReference>
<dbReference type="PRINTS" id="PR01497">
    <property type="entry name" value="SHALCHANNEL"/>
</dbReference>
<evidence type="ECO:0000256" key="18">
    <source>
        <dbReference type="ARBA" id="ARBA00023125"/>
    </source>
</evidence>
<dbReference type="GO" id="GO:0003777">
    <property type="term" value="F:microtubule motor activity"/>
    <property type="evidence" value="ECO:0007669"/>
    <property type="project" value="InterPro"/>
</dbReference>
<evidence type="ECO:0000256" key="10">
    <source>
        <dbReference type="ARBA" id="ARBA00022741"/>
    </source>
</evidence>
<keyword evidence="9" id="KW-0493">Microtubule</keyword>
<keyword evidence="23" id="KW-0206">Cytoskeleton</keyword>
<evidence type="ECO:0000256" key="22">
    <source>
        <dbReference type="ARBA" id="ARBA00023175"/>
    </source>
</evidence>
<dbReference type="GO" id="GO:0003677">
    <property type="term" value="F:DNA binding"/>
    <property type="evidence" value="ECO:0007669"/>
    <property type="project" value="UniProtKB-UniRule"/>
</dbReference>
<evidence type="ECO:0000256" key="3">
    <source>
        <dbReference type="ARBA" id="ARBA00004245"/>
    </source>
</evidence>
<dbReference type="GO" id="GO:0005634">
    <property type="term" value="C:nucleus"/>
    <property type="evidence" value="ECO:0007669"/>
    <property type="project" value="UniProtKB-SubCell"/>
</dbReference>
<dbReference type="FunFam" id="1.10.287.70:FF:000028">
    <property type="entry name" value="potassium voltage-gated channel subfamily D member 3"/>
    <property type="match status" value="1"/>
</dbReference>
<dbReference type="SUPFAM" id="SSF81324">
    <property type="entry name" value="Voltage-gated potassium channels"/>
    <property type="match status" value="1"/>
</dbReference>
<dbReference type="Pfam" id="PF00812">
    <property type="entry name" value="Ephrin"/>
    <property type="match status" value="1"/>
</dbReference>
<feature type="compositionally biased region" description="Polar residues" evidence="33">
    <location>
        <begin position="1438"/>
        <end position="1447"/>
    </location>
</feature>
<reference evidence="40" key="2">
    <citation type="submission" date="2021-08" db="EMBL/GenBank/DDBJ databases">
        <authorList>
            <person name="Eriksson T."/>
        </authorList>
    </citation>
    <scope>NUCLEOTIDE SEQUENCE</scope>
    <source>
        <strain evidence="40">Stoneville</strain>
        <tissue evidence="40">Whole head</tissue>
    </source>
</reference>
<keyword evidence="12 28" id="KW-0067">ATP-binding</keyword>
<dbReference type="GO" id="GO:0008076">
    <property type="term" value="C:voltage-gated potassium channel complex"/>
    <property type="evidence" value="ECO:0007669"/>
    <property type="project" value="InterPro"/>
</dbReference>
<name>A0A8J6HSZ1_TENMO</name>
<feature type="coiled-coil region" evidence="32">
    <location>
        <begin position="3797"/>
        <end position="3824"/>
    </location>
</feature>
<keyword evidence="21 31" id="KW-0804">Transcription</keyword>
<dbReference type="InterPro" id="IPR027359">
    <property type="entry name" value="Volt_channel_dom_sf"/>
</dbReference>
<keyword evidence="5" id="KW-0813">Transport</keyword>
<evidence type="ECO:0000259" key="37">
    <source>
        <dbReference type="PROSITE" id="PS51042"/>
    </source>
</evidence>
<dbReference type="GO" id="GO:0005250">
    <property type="term" value="F:A-type (transient outward) potassium channel activity"/>
    <property type="evidence" value="ECO:0007669"/>
    <property type="project" value="UniProtKB-ARBA"/>
</dbReference>
<dbReference type="SMART" id="SM01109">
    <property type="entry name" value="CUT"/>
    <property type="match status" value="1"/>
</dbReference>
<feature type="region of interest" description="Disordered" evidence="33">
    <location>
        <begin position="1787"/>
        <end position="1831"/>
    </location>
</feature>
<comment type="similarity">
    <text evidence="29">Belongs to the ephrin family.</text>
</comment>
<keyword evidence="17" id="KW-0406">Ion transport</keyword>
<dbReference type="PANTHER" id="PTHR31409:SF0">
    <property type="entry name" value="WASH COMPLEX SUBUNIT 4"/>
    <property type="match status" value="1"/>
</dbReference>
<evidence type="ECO:0000256" key="26">
    <source>
        <dbReference type="ARBA" id="ARBA00034704"/>
    </source>
</evidence>
<feature type="compositionally biased region" description="Low complexity" evidence="33">
    <location>
        <begin position="1423"/>
        <end position="1437"/>
    </location>
</feature>
<dbReference type="InterPro" id="IPR003975">
    <property type="entry name" value="K_chnl_volt-dep_Kv4"/>
</dbReference>
<evidence type="ECO:0000256" key="6">
    <source>
        <dbReference type="ARBA" id="ARBA00022490"/>
    </source>
</evidence>
<feature type="coiled-coil region" evidence="32">
    <location>
        <begin position="3712"/>
        <end position="3770"/>
    </location>
</feature>
<evidence type="ECO:0000313" key="40">
    <source>
        <dbReference type="EMBL" id="KAH0820170.1"/>
    </source>
</evidence>
<evidence type="ECO:0000256" key="17">
    <source>
        <dbReference type="ARBA" id="ARBA00023065"/>
    </source>
</evidence>
<dbReference type="InterPro" id="IPR003968">
    <property type="entry name" value="K_chnl_volt-dep_Kv"/>
</dbReference>
<feature type="region of interest" description="Disordered" evidence="33">
    <location>
        <begin position="743"/>
        <end position="812"/>
    </location>
</feature>